<sequence>SGNWSAEATQPLIDGAYTVTASLTDAAGNTGSASDNGVVDTIGPELRIIPSFLLGNLVSLSGDSDLPAGSTVTITEHLVGGLLGASYTATTDEDGNWQVLNLTVPLLNLAYVTASATDAAGNTSTVSTLDFDNTAPDLTVSVDALSNDTTPVISGDTDMGQGTVINLTVVDSDNVSQTFTAVVQADQTWSVSVPQAIAEGTYTVTASVRDGVGNLTTEQTTGVVDSVAPSLVIDNLQATANATPTITGSSDEIGGEVSVVVDGQTLQATVANDGTWQVAIPTALNDGDYPVEVSISDDAGNLQTAAATLSIDTIAPVLTLAAPGITNDPTPTISGTSTEPQGSEVVIVLVDTNGDSQQFTAQVQVDGSYSASPVADIADGAYTVTVTITDAANNIGTVQGTGTVDTLDPTLTLDGLGTFNDATPVISGSSDEIGATVTVNVIDDSNTYQLSAVVQANGSWSVQVNDTLSDGAITITANVSDAAGNQASASGNATLDTNAPTISIASLQPTLDTTPTIYGTTDARDGTDVTIEIIASGVVIQTLTTQAAAGQWTIDVIDALAEGSYTVNASVSEDGLTRSSNTSLAIDLTAPTLAVNTPTITNDTTPVISGTSDAAQGTIVTLLVTDSAGTEQSVQATVKANGAWSVALATELAEGNYSVAATIADIAGNSNSAQTTGVIDLTPPTVLVDPLSITADKTPVVSGAALDAVAGNTVAVTFTDAQGISHTVNTTLAADLTWQVEASQAIAEGAYTVTAVVTDTAGNAGQQIANAVIDSINPEITIDQSSLVLTQDTTPLITGTSDEANATVEVTFTDANGIEQIVTVTTDAQGDWQAAANTPLAEGVYSVKATITDMAGNQGEDSKTGGEIDITPPELVIVPSFLLGNLVSLSGTSDLPEGSVVTITNHLVGGVVGLPYTATVDANGDWSVLNLSVSLLTLAYVEASATDAAGNTTTISTLDFDNTAPELTLSTPALTMDSTPVISGTTDLGEGAQVTLVVTGQGVATQTFSATVQANGSWSVNVPQDLGDGQYTVKASVRDGVGNLTEQTASGIIDTTAPTLTINPLLITSDATPTISGTSNELGAMVTVTIDGQTLTALVNGSGLWQVTTTALADGDYNINATVSDSAGNSVNQTANLSIDTEAPELTIAPLSLSNDNTPTISGNSNEPQGSTVSIMVVDSNGDTQNLIATIDSNGNWQATAAVLPDGTFTVTASVTDSAALTTTASTTAVIDTSAPTISVDSIGTINVATPQLSGLSNEPAGTQVSVSVTDSNTSYTYTAQVQADGSWTIDVTDTLADGAITVVATISDLAGNSTISTSETGLLNTSVPSIAIVAPADTNDTTPNLSGSSDAVNGSAVVVTVTDSAAQTQIYNTTVVDGLWSISITQALSEGGYTVSAVVTEAGLTANTSVAGLIDTTAPIITIVDPGTSGDATPTISGSTDAGVGAIVTVVLVDSVGTTDTVTTTVQIGGVWSVASNQTLAEGSVAITASVNDSAGNQGSNTATLTLDLTAPVIVIDVISDTNDLTPQITGTVTGAPVNSQVTVLFTDAAGNTQTVTTTTTSNGNWSIEPNTALAAGGYTVDVTVQDEYGNATTVQESGVIDTVDPTIAITSGLILTNDATPEISGTSSEAGRTVTVIFDNGIAQTSVITTTQGDGSWSISPNDTLLDGSYTVSATVSDTAGNITVTSEMTGLEIDTIPPTLTNLDVNSLLGLGLVITGFDGVTDAEDGTIVRLDNALALGITLLSDGGAIVNNGTWEIGIVDVNLFDLLGLGLDDARFSITDSLGNVRVVDINGNDLEINGKDVSSAVVEPSAEFSGSDNSTELLSTDEGVDLSKISHVSAESELTPQLSKLTTADLLADNEQESLLALDPVSDSNSLVFTADQKATAEPALDVQNQSEEMIKKLIESGNNQIDS</sequence>
<dbReference type="NCBIfam" id="NF033510">
    <property type="entry name" value="Ca_tandemer"/>
    <property type="match status" value="16"/>
</dbReference>
<feature type="domain" description="Bacterial Ig-like" evidence="1">
    <location>
        <begin position="420"/>
        <end position="497"/>
    </location>
</feature>
<feature type="domain" description="Bacterial Ig-like" evidence="1">
    <location>
        <begin position="1432"/>
        <end position="1509"/>
    </location>
</feature>
<gene>
    <name evidence="2" type="ORF">HHO47_04495</name>
</gene>
<feature type="domain" description="Bacterial Ig-like" evidence="1">
    <location>
        <begin position="789"/>
        <end position="869"/>
    </location>
</feature>
<reference evidence="2" key="1">
    <citation type="submission" date="2020-04" db="EMBL/GenBank/DDBJ databases">
        <title>Genome Sequencing for Pseudoaltermonas arctica.</title>
        <authorList>
            <person name="Elkins N.S."/>
        </authorList>
    </citation>
    <scope>NUCLEOTIDE SEQUENCE [LARGE SCALE GENOMIC DNA]</scope>
    <source>
        <strain evidence="2">NEC-BIFX-2020_0012</strain>
    </source>
</reference>
<accession>A0A7Y0DR57</accession>
<keyword evidence="3" id="KW-1185">Reference proteome</keyword>
<feature type="domain" description="Bacterial Ig-like" evidence="1">
    <location>
        <begin position="1153"/>
        <end position="1233"/>
    </location>
</feature>
<evidence type="ECO:0000259" key="1">
    <source>
        <dbReference type="Pfam" id="PF19077"/>
    </source>
</evidence>
<feature type="domain" description="Bacterial Ig-like" evidence="1">
    <location>
        <begin position="324"/>
        <end position="406"/>
    </location>
</feature>
<feature type="domain" description="Bacterial Ig-like" evidence="1">
    <location>
        <begin position="973"/>
        <end position="1055"/>
    </location>
</feature>
<feature type="domain" description="Bacterial Ig-like" evidence="1">
    <location>
        <begin position="1245"/>
        <end position="1318"/>
    </location>
</feature>
<dbReference type="Proteomes" id="UP000570493">
    <property type="component" value="Unassembled WGS sequence"/>
</dbReference>
<dbReference type="Gene3D" id="3.30.420.430">
    <property type="match status" value="1"/>
</dbReference>
<dbReference type="Gene3D" id="2.60.40.10">
    <property type="entry name" value="Immunoglobulins"/>
    <property type="match status" value="18"/>
</dbReference>
<organism evidence="2 3">
    <name type="scientific">Pseudoalteromonas arctica</name>
    <dbReference type="NCBI Taxonomy" id="394751"/>
    <lineage>
        <taxon>Bacteria</taxon>
        <taxon>Pseudomonadati</taxon>
        <taxon>Pseudomonadota</taxon>
        <taxon>Gammaproteobacteria</taxon>
        <taxon>Alteromonadales</taxon>
        <taxon>Pseudoalteromonadaceae</taxon>
        <taxon>Pseudoalteromonas</taxon>
    </lineage>
</organism>
<proteinExistence type="predicted"/>
<dbReference type="InterPro" id="IPR044016">
    <property type="entry name" value="Big_13"/>
</dbReference>
<feature type="domain" description="Bacterial Ig-like" evidence="1">
    <location>
        <begin position="237"/>
        <end position="313"/>
    </location>
</feature>
<dbReference type="InterPro" id="IPR013783">
    <property type="entry name" value="Ig-like_fold"/>
</dbReference>
<protein>
    <recommendedName>
        <fullName evidence="1">Bacterial Ig-like domain-containing protein</fullName>
    </recommendedName>
</protein>
<feature type="domain" description="Bacterial Ig-like" evidence="1">
    <location>
        <begin position="1339"/>
        <end position="1417"/>
    </location>
</feature>
<feature type="domain" description="Bacterial Ig-like" evidence="1">
    <location>
        <begin position="142"/>
        <end position="225"/>
    </location>
</feature>
<name>A0A7Y0DR57_9GAMM</name>
<evidence type="ECO:0000313" key="3">
    <source>
        <dbReference type="Proteomes" id="UP000570493"/>
    </source>
</evidence>
<feature type="domain" description="Bacterial Ig-like" evidence="1">
    <location>
        <begin position="1523"/>
        <end position="1604"/>
    </location>
</feature>
<evidence type="ECO:0000313" key="2">
    <source>
        <dbReference type="EMBL" id="NMM40122.1"/>
    </source>
</evidence>
<feature type="domain" description="Bacterial Ig-like" evidence="1">
    <location>
        <begin position="1067"/>
        <end position="1141"/>
    </location>
</feature>
<feature type="domain" description="Bacterial Ig-like" evidence="1">
    <location>
        <begin position="598"/>
        <end position="680"/>
    </location>
</feature>
<dbReference type="Pfam" id="PF19077">
    <property type="entry name" value="Big_13"/>
    <property type="match status" value="16"/>
</dbReference>
<feature type="domain" description="Bacterial Ig-like" evidence="1">
    <location>
        <begin position="693"/>
        <end position="774"/>
    </location>
</feature>
<comment type="caution">
    <text evidence="2">The sequence shown here is derived from an EMBL/GenBank/DDBJ whole genome shotgun (WGS) entry which is preliminary data.</text>
</comment>
<feature type="non-terminal residue" evidence="2">
    <location>
        <position position="1"/>
    </location>
</feature>
<dbReference type="EMBL" id="JABBMT010000005">
    <property type="protein sequence ID" value="NMM40122.1"/>
    <property type="molecule type" value="Genomic_DNA"/>
</dbReference>
<feature type="domain" description="Bacterial Ig-like" evidence="1">
    <location>
        <begin position="510"/>
        <end position="587"/>
    </location>
</feature>
<feature type="domain" description="Bacterial Ig-like" evidence="1">
    <location>
        <begin position="1617"/>
        <end position="1698"/>
    </location>
</feature>